<evidence type="ECO:0000313" key="2">
    <source>
        <dbReference type="EMBL" id="KAJ0195111.1"/>
    </source>
</evidence>
<dbReference type="CDD" id="cd09272">
    <property type="entry name" value="RNase_HI_RT_Ty1"/>
    <property type="match status" value="1"/>
</dbReference>
<evidence type="ECO:0000256" key="1">
    <source>
        <dbReference type="SAM" id="MobiDB-lite"/>
    </source>
</evidence>
<comment type="caution">
    <text evidence="2">The sequence shown here is derived from an EMBL/GenBank/DDBJ whole genome shotgun (WGS) entry which is preliminary data.</text>
</comment>
<reference evidence="2 3" key="1">
    <citation type="journal article" date="2017" name="Nat. Commun.">
        <title>Genome assembly with in vitro proximity ligation data and whole-genome triplication in lettuce.</title>
        <authorList>
            <person name="Reyes-Chin-Wo S."/>
            <person name="Wang Z."/>
            <person name="Yang X."/>
            <person name="Kozik A."/>
            <person name="Arikit S."/>
            <person name="Song C."/>
            <person name="Xia L."/>
            <person name="Froenicke L."/>
            <person name="Lavelle D.O."/>
            <person name="Truco M.J."/>
            <person name="Xia R."/>
            <person name="Zhu S."/>
            <person name="Xu C."/>
            <person name="Xu H."/>
            <person name="Xu X."/>
            <person name="Cox K."/>
            <person name="Korf I."/>
            <person name="Meyers B.C."/>
            <person name="Michelmore R.W."/>
        </authorList>
    </citation>
    <scope>NUCLEOTIDE SEQUENCE [LARGE SCALE GENOMIC DNA]</scope>
    <source>
        <strain evidence="3">cv. Salinas</strain>
        <tissue evidence="2">Seedlings</tissue>
    </source>
</reference>
<dbReference type="Proteomes" id="UP000235145">
    <property type="component" value="Unassembled WGS sequence"/>
</dbReference>
<dbReference type="EMBL" id="NBSK02000007">
    <property type="protein sequence ID" value="KAJ0195111.1"/>
    <property type="molecule type" value="Genomic_DNA"/>
</dbReference>
<dbReference type="PANTHER" id="PTHR11439">
    <property type="entry name" value="GAG-POL-RELATED RETROTRANSPOSON"/>
    <property type="match status" value="1"/>
</dbReference>
<protein>
    <submittedName>
        <fullName evidence="2">Uncharacterized protein</fullName>
    </submittedName>
</protein>
<organism evidence="2 3">
    <name type="scientific">Lactuca sativa</name>
    <name type="common">Garden lettuce</name>
    <dbReference type="NCBI Taxonomy" id="4236"/>
    <lineage>
        <taxon>Eukaryota</taxon>
        <taxon>Viridiplantae</taxon>
        <taxon>Streptophyta</taxon>
        <taxon>Embryophyta</taxon>
        <taxon>Tracheophyta</taxon>
        <taxon>Spermatophyta</taxon>
        <taxon>Magnoliopsida</taxon>
        <taxon>eudicotyledons</taxon>
        <taxon>Gunneridae</taxon>
        <taxon>Pentapetalae</taxon>
        <taxon>asterids</taxon>
        <taxon>campanulids</taxon>
        <taxon>Asterales</taxon>
        <taxon>Asteraceae</taxon>
        <taxon>Cichorioideae</taxon>
        <taxon>Cichorieae</taxon>
        <taxon>Lactucinae</taxon>
        <taxon>Lactuca</taxon>
    </lineage>
</organism>
<dbReference type="PANTHER" id="PTHR11439:SF524">
    <property type="entry name" value="RNA-DIRECTED DNA POLYMERASE, PROTEIN KINASE RLK-PELLE-DLSV FAMILY"/>
    <property type="match status" value="1"/>
</dbReference>
<keyword evidence="3" id="KW-1185">Reference proteome</keyword>
<gene>
    <name evidence="2" type="ORF">LSAT_V11C700345780</name>
</gene>
<proteinExistence type="predicted"/>
<sequence>MISKDLFVTILSPGTTVVAVLKAIENIFIDSKPARALYLHQKFAKETRESLHNPPVTALTASITALATNIASTTTSDQRDNGPYSQSQQPRSPGPGHSDGSYRGRGRGGWGRGRGRGHEFNALIDNNNTWDLVPRLPNMNIIGYMWIFKHKTKADGSLKRYKTCLVCDGRDNLVSWSSKRQTTISRSSTEAEYRGVANVVARICWLCNLLLEIGMPPKRTSLVYCDNGLNQHLVSKQVEAGLRVGVKKGGAALGCRVENGKEEAKKDAAAETCSILARISKQEEIQRKKEEIRKNEDCDLQPVGCCFLEKERNTERRIKPGWFSVVVCSGFCSGVNGSQGC</sequence>
<name>A0A9R1X0Z8_LACSA</name>
<accession>A0A9R1X0Z8</accession>
<dbReference type="AlphaFoldDB" id="A0A9R1X0Z8"/>
<evidence type="ECO:0000313" key="3">
    <source>
        <dbReference type="Proteomes" id="UP000235145"/>
    </source>
</evidence>
<feature type="region of interest" description="Disordered" evidence="1">
    <location>
        <begin position="73"/>
        <end position="112"/>
    </location>
</feature>